<dbReference type="InterPro" id="IPR006143">
    <property type="entry name" value="RND_pump_MFP"/>
</dbReference>
<dbReference type="InterPro" id="IPR058647">
    <property type="entry name" value="BSH_CzcB-like"/>
</dbReference>
<feature type="coiled-coil region" evidence="2">
    <location>
        <begin position="146"/>
        <end position="173"/>
    </location>
</feature>
<dbReference type="STRING" id="92947.BVG79_00347"/>
<feature type="chain" id="PRO_5012303580" evidence="3">
    <location>
        <begin position="27"/>
        <end position="367"/>
    </location>
</feature>
<proteinExistence type="inferred from homology"/>
<evidence type="ECO:0000256" key="1">
    <source>
        <dbReference type="ARBA" id="ARBA00009477"/>
    </source>
</evidence>
<gene>
    <name evidence="5" type="ORF">BVG79_00347</name>
</gene>
<dbReference type="Gene3D" id="2.40.50.100">
    <property type="match status" value="1"/>
</dbReference>
<dbReference type="RefSeq" id="WP_198167869.1">
    <property type="nucleotide sequence ID" value="NZ_CP019937.1"/>
</dbReference>
<comment type="similarity">
    <text evidence="1">Belongs to the membrane fusion protein (MFP) (TC 8.A.1) family.</text>
</comment>
<evidence type="ECO:0000256" key="2">
    <source>
        <dbReference type="SAM" id="Coils"/>
    </source>
</evidence>
<dbReference type="KEGG" id="kro:BVG79_00347"/>
<dbReference type="SUPFAM" id="SSF111369">
    <property type="entry name" value="HlyD-like secretion proteins"/>
    <property type="match status" value="1"/>
</dbReference>
<keyword evidence="2" id="KW-0175">Coiled coil</keyword>
<accession>A0A1W6NX25</accession>
<dbReference type="Gene3D" id="1.10.287.470">
    <property type="entry name" value="Helix hairpin bin"/>
    <property type="match status" value="1"/>
</dbReference>
<keyword evidence="3" id="KW-0732">Signal</keyword>
<organism evidence="5 6">
    <name type="scientific">Ketogulonicigenium robustum</name>
    <dbReference type="NCBI Taxonomy" id="92947"/>
    <lineage>
        <taxon>Bacteria</taxon>
        <taxon>Pseudomonadati</taxon>
        <taxon>Pseudomonadota</taxon>
        <taxon>Alphaproteobacteria</taxon>
        <taxon>Rhodobacterales</taxon>
        <taxon>Roseobacteraceae</taxon>
        <taxon>Ketogulonicigenium</taxon>
    </lineage>
</organism>
<protein>
    <submittedName>
        <fullName evidence="5">Secretion protein HlyD</fullName>
    </submittedName>
</protein>
<evidence type="ECO:0000313" key="5">
    <source>
        <dbReference type="EMBL" id="ARO13703.1"/>
    </source>
</evidence>
<dbReference type="NCBIfam" id="TIGR01730">
    <property type="entry name" value="RND_mfp"/>
    <property type="match status" value="1"/>
</dbReference>
<dbReference type="Gene3D" id="2.40.30.170">
    <property type="match status" value="1"/>
</dbReference>
<reference evidence="5 6" key="1">
    <citation type="submission" date="2017-02" db="EMBL/GenBank/DDBJ databases">
        <title>Ketogulonicigenium robustum SPU B003 Genome sequencing and assembly.</title>
        <authorList>
            <person name="Li Y."/>
            <person name="Liu L."/>
            <person name="Wang C."/>
            <person name="Zhang M."/>
            <person name="Zhang T."/>
            <person name="Zhang Y."/>
        </authorList>
    </citation>
    <scope>NUCLEOTIDE SEQUENCE [LARGE SCALE GENOMIC DNA]</scope>
    <source>
        <strain evidence="5 6">SPU_B003</strain>
    </source>
</reference>
<dbReference type="PANTHER" id="PTHR30469:SF38">
    <property type="entry name" value="HLYD FAMILY SECRETION PROTEIN"/>
    <property type="match status" value="1"/>
</dbReference>
<evidence type="ECO:0000313" key="6">
    <source>
        <dbReference type="Proteomes" id="UP000242447"/>
    </source>
</evidence>
<dbReference type="GO" id="GO:0015562">
    <property type="term" value="F:efflux transmembrane transporter activity"/>
    <property type="evidence" value="ECO:0007669"/>
    <property type="project" value="TreeGrafter"/>
</dbReference>
<dbReference type="AlphaFoldDB" id="A0A1W6NX25"/>
<dbReference type="Proteomes" id="UP000242447">
    <property type="component" value="Chromosome"/>
</dbReference>
<feature type="domain" description="CzcB-like barrel-sandwich hybrid" evidence="4">
    <location>
        <begin position="68"/>
        <end position="202"/>
    </location>
</feature>
<dbReference type="Pfam" id="PF25973">
    <property type="entry name" value="BSH_CzcB"/>
    <property type="match status" value="1"/>
</dbReference>
<keyword evidence="6" id="KW-1185">Reference proteome</keyword>
<sequence>MNTAYLPASALIFTVICASLPPAPLAAMDEAILRSVYSVSAQTRPLPALISMTGTIGATNAVTAAFGTGGRIIQIDVGIGDVVAAGQVLAKLDPTQQTEQLRIAEASLAAANATLETVTASYQRQQALLENGNTTRAAYEEAYQSLVSATSARDNASAQLAKAQQALNDTTLLASEDAIVTARDAEVGQVVAAAQNVLELANVSGREAIFYAPDVIDLTGLQGLGVMITPIGVPDSRYQAEITEISPYVDAQVGSIRVKARLVNPAGQQLPIGDAVIGTIDAGALNIYPHQGIVVPWSSLSADVNGPAVWTIDPADNRVTLQPVEIISYTSDQVLLQPTLPATSRIVTEGIQFLYAGQQVDDLGDAP</sequence>
<evidence type="ECO:0000259" key="4">
    <source>
        <dbReference type="Pfam" id="PF25973"/>
    </source>
</evidence>
<dbReference type="Gene3D" id="2.40.420.20">
    <property type="match status" value="1"/>
</dbReference>
<evidence type="ECO:0000256" key="3">
    <source>
        <dbReference type="SAM" id="SignalP"/>
    </source>
</evidence>
<dbReference type="PANTHER" id="PTHR30469">
    <property type="entry name" value="MULTIDRUG RESISTANCE PROTEIN MDTA"/>
    <property type="match status" value="1"/>
</dbReference>
<dbReference type="EMBL" id="CP019937">
    <property type="protein sequence ID" value="ARO13703.1"/>
    <property type="molecule type" value="Genomic_DNA"/>
</dbReference>
<name>A0A1W6NX25_9RHOB</name>
<dbReference type="GO" id="GO:1990281">
    <property type="term" value="C:efflux pump complex"/>
    <property type="evidence" value="ECO:0007669"/>
    <property type="project" value="TreeGrafter"/>
</dbReference>
<feature type="signal peptide" evidence="3">
    <location>
        <begin position="1"/>
        <end position="26"/>
    </location>
</feature>